<evidence type="ECO:0000313" key="4">
    <source>
        <dbReference type="Proteomes" id="UP000061660"/>
    </source>
</evidence>
<keyword evidence="4" id="KW-1185">Reference proteome</keyword>
<dbReference type="PROSITE" id="PS51257">
    <property type="entry name" value="PROKAR_LIPOPROTEIN"/>
    <property type="match status" value="1"/>
</dbReference>
<dbReference type="Pfam" id="PF13433">
    <property type="entry name" value="Peripla_BP_5"/>
    <property type="match status" value="1"/>
</dbReference>
<gene>
    <name evidence="3" type="ORF">IJ22_02680</name>
</gene>
<dbReference type="NCBIfam" id="TIGR03407">
    <property type="entry name" value="urea_ABC_UrtA"/>
    <property type="match status" value="1"/>
</dbReference>
<dbReference type="EMBL" id="CP013652">
    <property type="protein sequence ID" value="ALS20657.1"/>
    <property type="molecule type" value="Genomic_DNA"/>
</dbReference>
<evidence type="ECO:0000256" key="1">
    <source>
        <dbReference type="SAM" id="MobiDB-lite"/>
    </source>
</evidence>
<name>A0A0U2UFH6_9BACL</name>
<dbReference type="PATRIC" id="fig|162209.4.peg.280"/>
<dbReference type="STRING" id="162209.IJ22_02680"/>
<dbReference type="SUPFAM" id="SSF53822">
    <property type="entry name" value="Periplasmic binding protein-like I"/>
    <property type="match status" value="1"/>
</dbReference>
<dbReference type="PANTHER" id="PTHR47628">
    <property type="match status" value="1"/>
</dbReference>
<reference evidence="4" key="1">
    <citation type="submission" date="2015-12" db="EMBL/GenBank/DDBJ databases">
        <title>Complete genome sequences of two moderately thermophilic Paenibacillus species.</title>
        <authorList>
            <person name="Butler R.III."/>
            <person name="Wang J."/>
            <person name="Stark B.C."/>
            <person name="Pombert J.-F."/>
        </authorList>
    </citation>
    <scope>NUCLEOTIDE SEQUENCE [LARGE SCALE GENOMIC DNA]</scope>
    <source>
        <strain evidence="4">32O-Y</strain>
    </source>
</reference>
<dbReference type="Proteomes" id="UP000061660">
    <property type="component" value="Chromosome"/>
</dbReference>
<evidence type="ECO:0000256" key="2">
    <source>
        <dbReference type="SAM" id="SignalP"/>
    </source>
</evidence>
<dbReference type="RefSeq" id="WP_062406681.1">
    <property type="nucleotide sequence ID" value="NZ_CP013652.1"/>
</dbReference>
<dbReference type="PANTHER" id="PTHR47628:SF1">
    <property type="entry name" value="ALIPHATIC AMIDASE EXPRESSION-REGULATING PROTEIN"/>
    <property type="match status" value="1"/>
</dbReference>
<proteinExistence type="predicted"/>
<dbReference type="KEGG" id="pnp:IJ22_02680"/>
<evidence type="ECO:0000313" key="3">
    <source>
        <dbReference type="EMBL" id="ALS20657.1"/>
    </source>
</evidence>
<organism evidence="3 4">
    <name type="scientific">Paenibacillus naphthalenovorans</name>
    <dbReference type="NCBI Taxonomy" id="162209"/>
    <lineage>
        <taxon>Bacteria</taxon>
        <taxon>Bacillati</taxon>
        <taxon>Bacillota</taxon>
        <taxon>Bacilli</taxon>
        <taxon>Bacillales</taxon>
        <taxon>Paenibacillaceae</taxon>
        <taxon>Paenibacillus</taxon>
    </lineage>
</organism>
<dbReference type="CDD" id="cd06355">
    <property type="entry name" value="PBP1_FmdD-like"/>
    <property type="match status" value="1"/>
</dbReference>
<keyword evidence="2" id="KW-0732">Signal</keyword>
<feature type="signal peptide" evidence="2">
    <location>
        <begin position="1"/>
        <end position="32"/>
    </location>
</feature>
<dbReference type="AlphaFoldDB" id="A0A0U2UFH6"/>
<reference evidence="3 4" key="2">
    <citation type="journal article" date="2016" name="Genome Announc.">
        <title>Complete Genome Sequences of Two Interactive Moderate Thermophiles, Paenibacillus napthalenovorans 32O-Y and Paenibacillus sp. 32O-W.</title>
        <authorList>
            <person name="Butler R.R.III."/>
            <person name="Wang J."/>
            <person name="Stark B.C."/>
            <person name="Pombert J.F."/>
        </authorList>
    </citation>
    <scope>NUCLEOTIDE SEQUENCE [LARGE SCALE GENOMIC DNA]</scope>
    <source>
        <strain evidence="3 4">32O-Y</strain>
    </source>
</reference>
<dbReference type="OrthoDB" id="9783240at2"/>
<accession>A0A0U2UFH6</accession>
<sequence precursor="true">MKPIQKGLSVLMTVSLSLAVLLAGCASGSAPATAPDSGTAPGTSSEASKDSGDNTVPVGVLHSLTGTMSISEVSVRDSTIMAIEEINQAGGVLGKQLKPIVEDGASDWPTFAEKTKKLLQKDKAVVIFGGWTSASRKAVLPVVEQNKGLFFYPVQYEGLEASPNIFYTGATTNQQIVPAVTWLLENKGKKFFLLGSDYVFPRTANKIIKEQLKAEGGTLIAEEYTPLGHTDYNTIISKIKKDKPDVVFNTLNGDSNVAFFKQLKDAGITAQDLTTLSVSVAEEEIRGIGASVLEGHYAAWNYFQTTNTPENTKFVEAYKAKYGNDRVTGDPIEAGYFGVYLWAEAVKKAGSFEVDKVREAAKGLEFNAPGGKVKIDGDNQHVYKTVRIGQIQADGQFKEVWNSGQPIKPDPFLTTYPWGAEVTKK</sequence>
<dbReference type="InterPro" id="IPR028082">
    <property type="entry name" value="Peripla_BP_I"/>
</dbReference>
<dbReference type="InterPro" id="IPR017777">
    <property type="entry name" value="ABC_urea-bd_UrtA"/>
</dbReference>
<protein>
    <submittedName>
        <fullName evidence="3">ABC transporter substrate-binding protein</fullName>
    </submittedName>
</protein>
<feature type="region of interest" description="Disordered" evidence="1">
    <location>
        <begin position="31"/>
        <end position="56"/>
    </location>
</feature>
<dbReference type="Gene3D" id="3.40.50.2300">
    <property type="match status" value="2"/>
</dbReference>
<feature type="chain" id="PRO_5039289391" evidence="2">
    <location>
        <begin position="33"/>
        <end position="425"/>
    </location>
</feature>